<evidence type="ECO:0000313" key="1">
    <source>
        <dbReference type="EMBL" id="CAH2018201.1"/>
    </source>
</evidence>
<feature type="non-terminal residue" evidence="1">
    <location>
        <position position="1"/>
    </location>
</feature>
<comment type="caution">
    <text evidence="1">The sequence shown here is derived from an EMBL/GenBank/DDBJ whole genome shotgun (WGS) entry which is preliminary data.</text>
</comment>
<accession>A0A9P0VSD0</accession>
<protein>
    <submittedName>
        <fullName evidence="1">Uncharacterized protein</fullName>
    </submittedName>
</protein>
<keyword evidence="2" id="KW-1185">Reference proteome</keyword>
<name>A0A9P0VSD0_ACAOB</name>
<dbReference type="Proteomes" id="UP001152888">
    <property type="component" value="Unassembled WGS sequence"/>
</dbReference>
<gene>
    <name evidence="1" type="ORF">ACAOBT_LOCUS36482</name>
</gene>
<reference evidence="1" key="1">
    <citation type="submission" date="2022-03" db="EMBL/GenBank/DDBJ databases">
        <authorList>
            <person name="Sayadi A."/>
        </authorList>
    </citation>
    <scope>NUCLEOTIDE SEQUENCE</scope>
</reference>
<dbReference type="AlphaFoldDB" id="A0A9P0VSD0"/>
<sequence length="19" mass="2210">NQGLNREPSARRLERLEGD</sequence>
<organism evidence="1 2">
    <name type="scientific">Acanthoscelides obtectus</name>
    <name type="common">Bean weevil</name>
    <name type="synonym">Bruchus obtectus</name>
    <dbReference type="NCBI Taxonomy" id="200917"/>
    <lineage>
        <taxon>Eukaryota</taxon>
        <taxon>Metazoa</taxon>
        <taxon>Ecdysozoa</taxon>
        <taxon>Arthropoda</taxon>
        <taxon>Hexapoda</taxon>
        <taxon>Insecta</taxon>
        <taxon>Pterygota</taxon>
        <taxon>Neoptera</taxon>
        <taxon>Endopterygota</taxon>
        <taxon>Coleoptera</taxon>
        <taxon>Polyphaga</taxon>
        <taxon>Cucujiformia</taxon>
        <taxon>Chrysomeloidea</taxon>
        <taxon>Chrysomelidae</taxon>
        <taxon>Bruchinae</taxon>
        <taxon>Bruchini</taxon>
        <taxon>Acanthoscelides</taxon>
    </lineage>
</organism>
<proteinExistence type="predicted"/>
<evidence type="ECO:0000313" key="2">
    <source>
        <dbReference type="Proteomes" id="UP001152888"/>
    </source>
</evidence>
<dbReference type="EMBL" id="CAKOFQ010009647">
    <property type="protein sequence ID" value="CAH2018201.1"/>
    <property type="molecule type" value="Genomic_DNA"/>
</dbReference>